<dbReference type="Gene3D" id="1.10.860.10">
    <property type="entry name" value="DNAb Helicase, Chain A"/>
    <property type="match status" value="1"/>
</dbReference>
<dbReference type="InterPro" id="IPR007693">
    <property type="entry name" value="DNA_helicase_DnaB-like_N"/>
</dbReference>
<evidence type="ECO:0000256" key="11">
    <source>
        <dbReference type="ARBA" id="ARBA00048954"/>
    </source>
</evidence>
<dbReference type="PANTHER" id="PTHR30153:SF2">
    <property type="entry name" value="REPLICATIVE DNA HELICASE"/>
    <property type="match status" value="1"/>
</dbReference>
<reference evidence="14" key="1">
    <citation type="journal article" date="2019" name="Int. J. Syst. Evol. Microbiol.">
        <title>The Global Catalogue of Microorganisms (GCM) 10K type strain sequencing project: providing services to taxonomists for standard genome sequencing and annotation.</title>
        <authorList>
            <consortium name="The Broad Institute Genomics Platform"/>
            <consortium name="The Broad Institute Genome Sequencing Center for Infectious Disease"/>
            <person name="Wu L."/>
            <person name="Ma J."/>
        </authorList>
    </citation>
    <scope>NUCLEOTIDE SEQUENCE [LARGE SCALE GENOMIC DNA]</scope>
    <source>
        <strain evidence="14">CGMCC 1.12664</strain>
    </source>
</reference>
<evidence type="ECO:0000313" key="13">
    <source>
        <dbReference type="EMBL" id="GGE30116.1"/>
    </source>
</evidence>
<dbReference type="AlphaFoldDB" id="A0A917A677"/>
<keyword evidence="9" id="KW-0413">Isomerase</keyword>
<evidence type="ECO:0000256" key="4">
    <source>
        <dbReference type="ARBA" id="ARBA00022741"/>
    </source>
</evidence>
<evidence type="ECO:0000256" key="10">
    <source>
        <dbReference type="ARBA" id="ARBA00044969"/>
    </source>
</evidence>
<dbReference type="GO" id="GO:0003677">
    <property type="term" value="F:DNA binding"/>
    <property type="evidence" value="ECO:0007669"/>
    <property type="project" value="UniProtKB-KW"/>
</dbReference>
<dbReference type="EMBL" id="BMFJ01000001">
    <property type="protein sequence ID" value="GGE30116.1"/>
    <property type="molecule type" value="Genomic_DNA"/>
</dbReference>
<keyword evidence="4" id="KW-0547">Nucleotide-binding</keyword>
<dbReference type="GO" id="GO:0005524">
    <property type="term" value="F:ATP binding"/>
    <property type="evidence" value="ECO:0007669"/>
    <property type="project" value="UniProtKB-KW"/>
</dbReference>
<dbReference type="InterPro" id="IPR027417">
    <property type="entry name" value="P-loop_NTPase"/>
</dbReference>
<dbReference type="InterPro" id="IPR016136">
    <property type="entry name" value="DNA_helicase_N/primase_C"/>
</dbReference>
<dbReference type="GO" id="GO:1990077">
    <property type="term" value="C:primosome complex"/>
    <property type="evidence" value="ECO:0007669"/>
    <property type="project" value="UniProtKB-KW"/>
</dbReference>
<evidence type="ECO:0000313" key="14">
    <source>
        <dbReference type="Proteomes" id="UP000612855"/>
    </source>
</evidence>
<sequence length="467" mass="51194">MRVSGQQRETEKTVPHNVALEQQILGAVLNNNNLFHIHCGPVRAEHFYEPTHGRIWTLMAGRILKDHIASPVVLKGELENDPGLKDLGGVSYLARLSGAAVASFALADYVRELIETAERRRLLEVAEEIVGAINSGGTSSDAAAAMELAAMSVAENAPVARSMSLLSAHTKSITAINDAYQNGAVGVSSGLRDLDELLLLKPKRSTVLAGATSMGKTSLATWLSYHAAKTGYGVGFVSLEMGEEDLANRINSIDSRVPYQAMDRPLSETLFRKVVEAAKKQEALPIEIMSDRVRDIPAILSETRRLQAKWKPEGDFKGLGMLVIDYLQLVRGRGNAFEVLTQVSRDTKSIAKMLNIPVVALAQVSRDMSKRESKVPHLGDLRGSGDLENDADNVIFCHRPSYYLERMEPPERADDRADWEDSISASKGTMDIIVAKQRMGPLGTVRVGCDLATNRFWDLQTQTEVDF</sequence>
<dbReference type="GO" id="GO:0043139">
    <property type="term" value="F:5'-3' DNA helicase activity"/>
    <property type="evidence" value="ECO:0007669"/>
    <property type="project" value="UniProtKB-EC"/>
</dbReference>
<name>A0A917A677_9RHOB</name>
<protein>
    <recommendedName>
        <fullName evidence="10">DNA 5'-3' helicase</fullName>
        <ecNumber evidence="10">5.6.2.3</ecNumber>
    </recommendedName>
</protein>
<gene>
    <name evidence="13" type="primary">dnaB</name>
    <name evidence="13" type="ORF">GCM10011360_17720</name>
</gene>
<evidence type="ECO:0000256" key="1">
    <source>
        <dbReference type="ARBA" id="ARBA00008428"/>
    </source>
</evidence>
<dbReference type="InterPro" id="IPR007694">
    <property type="entry name" value="DNA_helicase_DnaB-like_C"/>
</dbReference>
<dbReference type="EC" id="5.6.2.3" evidence="10"/>
<keyword evidence="7" id="KW-0067">ATP-binding</keyword>
<keyword evidence="14" id="KW-1185">Reference proteome</keyword>
<evidence type="ECO:0000256" key="3">
    <source>
        <dbReference type="ARBA" id="ARBA00022705"/>
    </source>
</evidence>
<proteinExistence type="inferred from homology"/>
<keyword evidence="5" id="KW-0378">Hydrolase</keyword>
<keyword evidence="3" id="KW-0235">DNA replication</keyword>
<dbReference type="Proteomes" id="UP000612855">
    <property type="component" value="Unassembled WGS sequence"/>
</dbReference>
<feature type="domain" description="SF4 helicase" evidence="12">
    <location>
        <begin position="180"/>
        <end position="463"/>
    </location>
</feature>
<dbReference type="SUPFAM" id="SSF48024">
    <property type="entry name" value="N-terminal domain of DnaB helicase"/>
    <property type="match status" value="1"/>
</dbReference>
<dbReference type="Pfam" id="PF00772">
    <property type="entry name" value="DnaB"/>
    <property type="match status" value="1"/>
</dbReference>
<dbReference type="InterPro" id="IPR036185">
    <property type="entry name" value="DNA_heli_DnaB-like_N_sf"/>
</dbReference>
<accession>A0A917A677</accession>
<evidence type="ECO:0000256" key="2">
    <source>
        <dbReference type="ARBA" id="ARBA00022515"/>
    </source>
</evidence>
<evidence type="ECO:0000256" key="7">
    <source>
        <dbReference type="ARBA" id="ARBA00022840"/>
    </source>
</evidence>
<dbReference type="Pfam" id="PF03796">
    <property type="entry name" value="DnaB_C"/>
    <property type="match status" value="1"/>
</dbReference>
<dbReference type="Gene3D" id="3.40.50.300">
    <property type="entry name" value="P-loop containing nucleotide triphosphate hydrolases"/>
    <property type="match status" value="1"/>
</dbReference>
<evidence type="ECO:0000256" key="5">
    <source>
        <dbReference type="ARBA" id="ARBA00022801"/>
    </source>
</evidence>
<organism evidence="13 14">
    <name type="scientific">Primorskyibacter flagellatus</name>
    <dbReference type="NCBI Taxonomy" id="1387277"/>
    <lineage>
        <taxon>Bacteria</taxon>
        <taxon>Pseudomonadati</taxon>
        <taxon>Pseudomonadota</taxon>
        <taxon>Alphaproteobacteria</taxon>
        <taxon>Rhodobacterales</taxon>
        <taxon>Roseobacteraceae</taxon>
        <taxon>Primorskyibacter</taxon>
    </lineage>
</organism>
<evidence type="ECO:0000259" key="12">
    <source>
        <dbReference type="PROSITE" id="PS51199"/>
    </source>
</evidence>
<dbReference type="RefSeq" id="WP_188477288.1">
    <property type="nucleotide sequence ID" value="NZ_BMFJ01000001.1"/>
</dbReference>
<dbReference type="PANTHER" id="PTHR30153">
    <property type="entry name" value="REPLICATIVE DNA HELICASE DNAB"/>
    <property type="match status" value="1"/>
</dbReference>
<keyword evidence="8" id="KW-0238">DNA-binding</keyword>
<evidence type="ECO:0000256" key="9">
    <source>
        <dbReference type="ARBA" id="ARBA00023235"/>
    </source>
</evidence>
<dbReference type="PROSITE" id="PS51199">
    <property type="entry name" value="SF4_HELICASE"/>
    <property type="match status" value="1"/>
</dbReference>
<comment type="catalytic activity">
    <reaction evidence="11">
        <text>ATP + H2O = ADP + phosphate + H(+)</text>
        <dbReference type="Rhea" id="RHEA:13065"/>
        <dbReference type="ChEBI" id="CHEBI:15377"/>
        <dbReference type="ChEBI" id="CHEBI:15378"/>
        <dbReference type="ChEBI" id="CHEBI:30616"/>
        <dbReference type="ChEBI" id="CHEBI:43474"/>
        <dbReference type="ChEBI" id="CHEBI:456216"/>
        <dbReference type="EC" id="5.6.2.3"/>
    </reaction>
</comment>
<evidence type="ECO:0000256" key="8">
    <source>
        <dbReference type="ARBA" id="ARBA00023125"/>
    </source>
</evidence>
<dbReference type="SUPFAM" id="SSF52540">
    <property type="entry name" value="P-loop containing nucleoside triphosphate hydrolases"/>
    <property type="match status" value="1"/>
</dbReference>
<dbReference type="GO" id="GO:0005829">
    <property type="term" value="C:cytosol"/>
    <property type="evidence" value="ECO:0007669"/>
    <property type="project" value="TreeGrafter"/>
</dbReference>
<evidence type="ECO:0000256" key="6">
    <source>
        <dbReference type="ARBA" id="ARBA00022806"/>
    </source>
</evidence>
<keyword evidence="2" id="KW-0639">Primosome</keyword>
<comment type="similarity">
    <text evidence="1">Belongs to the helicase family. DnaB subfamily.</text>
</comment>
<dbReference type="GO" id="GO:0016787">
    <property type="term" value="F:hydrolase activity"/>
    <property type="evidence" value="ECO:0007669"/>
    <property type="project" value="UniProtKB-KW"/>
</dbReference>
<comment type="caution">
    <text evidence="13">The sequence shown here is derived from an EMBL/GenBank/DDBJ whole genome shotgun (WGS) entry which is preliminary data.</text>
</comment>
<dbReference type="GO" id="GO:0006269">
    <property type="term" value="P:DNA replication, synthesis of primer"/>
    <property type="evidence" value="ECO:0007669"/>
    <property type="project" value="UniProtKB-KW"/>
</dbReference>
<keyword evidence="6 13" id="KW-0347">Helicase</keyword>